<organism evidence="2 3">
    <name type="scientific">Agaricus bisporus var. burnettii</name>
    <dbReference type="NCBI Taxonomy" id="192524"/>
    <lineage>
        <taxon>Eukaryota</taxon>
        <taxon>Fungi</taxon>
        <taxon>Dikarya</taxon>
        <taxon>Basidiomycota</taxon>
        <taxon>Agaricomycotina</taxon>
        <taxon>Agaricomycetes</taxon>
        <taxon>Agaricomycetidae</taxon>
        <taxon>Agaricales</taxon>
        <taxon>Agaricineae</taxon>
        <taxon>Agaricaceae</taxon>
        <taxon>Agaricus</taxon>
    </lineage>
</organism>
<name>A0A8H7C444_AGABI</name>
<reference evidence="2 3" key="1">
    <citation type="journal article" name="Sci. Rep.">
        <title>Telomere-to-telomere assembled and centromere annotated genomes of the two main subspecies of the button mushroom Agaricus bisporus reveal especially polymorphic chromosome ends.</title>
        <authorList>
            <person name="Sonnenberg A.S.M."/>
            <person name="Sedaghat-Telgerd N."/>
            <person name="Lavrijssen B."/>
            <person name="Ohm R.A."/>
            <person name="Hendrickx P.M."/>
            <person name="Scholtmeijer K."/>
            <person name="Baars J.J.P."/>
            <person name="van Peer A."/>
        </authorList>
    </citation>
    <scope>NUCLEOTIDE SEQUENCE [LARGE SCALE GENOMIC DNA]</scope>
    <source>
        <strain evidence="2 3">H119_p4</strain>
    </source>
</reference>
<evidence type="ECO:0000313" key="2">
    <source>
        <dbReference type="EMBL" id="KAF7762001.1"/>
    </source>
</evidence>
<comment type="caution">
    <text evidence="2">The sequence shown here is derived from an EMBL/GenBank/DDBJ whole genome shotgun (WGS) entry which is preliminary data.</text>
</comment>
<dbReference type="Proteomes" id="UP000629468">
    <property type="component" value="Unassembled WGS sequence"/>
</dbReference>
<evidence type="ECO:0000256" key="1">
    <source>
        <dbReference type="SAM" id="MobiDB-lite"/>
    </source>
</evidence>
<feature type="compositionally biased region" description="Acidic residues" evidence="1">
    <location>
        <begin position="101"/>
        <end position="114"/>
    </location>
</feature>
<feature type="region of interest" description="Disordered" evidence="1">
    <location>
        <begin position="83"/>
        <end position="114"/>
    </location>
</feature>
<evidence type="ECO:0000313" key="3">
    <source>
        <dbReference type="Proteomes" id="UP000629468"/>
    </source>
</evidence>
<dbReference type="AlphaFoldDB" id="A0A8H7C444"/>
<sequence length="114" mass="12687">MSSKKVLCDCQHCLSQEYVHPRTRSRHIQLYGSTLAAPSTTSSQLPLHLVPEFVIDENEGMDIDFSRHEDIDIDAGPGVVVHDYPSETSLLDPNHARDDPGSDIDEDMNNDIPS</sequence>
<protein>
    <submittedName>
        <fullName evidence="2">Uncharacterized protein</fullName>
    </submittedName>
</protein>
<proteinExistence type="predicted"/>
<accession>A0A8H7C444</accession>
<gene>
    <name evidence="2" type="ORF">Agabi119p4_9993</name>
</gene>
<dbReference type="EMBL" id="JABXXO010000013">
    <property type="protein sequence ID" value="KAF7762001.1"/>
    <property type="molecule type" value="Genomic_DNA"/>
</dbReference>